<proteinExistence type="inferred from homology"/>
<evidence type="ECO:0000256" key="5">
    <source>
        <dbReference type="ARBA" id="ARBA00022801"/>
    </source>
</evidence>
<reference evidence="8 9" key="1">
    <citation type="submission" date="2017-10" db="EMBL/GenBank/DDBJ databases">
        <title>Bifidobacterium genomics.</title>
        <authorList>
            <person name="Lugli G.A."/>
            <person name="Milani C."/>
            <person name="Mancabelli L."/>
        </authorList>
    </citation>
    <scope>NUCLEOTIDE SEQUENCE [LARGE SCALE GENOMIC DNA]</scope>
    <source>
        <strain evidence="8 9">1542B</strain>
    </source>
</reference>
<evidence type="ECO:0000256" key="7">
    <source>
        <dbReference type="ARBA" id="ARBA00050056"/>
    </source>
</evidence>
<keyword evidence="5" id="KW-0378">Hydrolase</keyword>
<dbReference type="AlphaFoldDB" id="A0A2N3QNT4"/>
<dbReference type="GO" id="GO:0045892">
    <property type="term" value="P:negative regulation of DNA-templated transcription"/>
    <property type="evidence" value="ECO:0007669"/>
    <property type="project" value="TreeGrafter"/>
</dbReference>
<dbReference type="GO" id="GO:0016787">
    <property type="term" value="F:hydrolase activity"/>
    <property type="evidence" value="ECO:0007669"/>
    <property type="project" value="UniProtKB-KW"/>
</dbReference>
<comment type="similarity">
    <text evidence="1">Belongs to the YoeB family.</text>
</comment>
<evidence type="ECO:0000256" key="6">
    <source>
        <dbReference type="ARBA" id="ARBA00030388"/>
    </source>
</evidence>
<name>A0A2N3QNT4_9BIFI</name>
<evidence type="ECO:0000256" key="4">
    <source>
        <dbReference type="ARBA" id="ARBA00022759"/>
    </source>
</evidence>
<evidence type="ECO:0000313" key="9">
    <source>
        <dbReference type="Proteomes" id="UP000233727"/>
    </source>
</evidence>
<keyword evidence="4" id="KW-0255">Endonuclease</keyword>
<dbReference type="InterPro" id="IPR035093">
    <property type="entry name" value="RelE/ParE_toxin_dom_sf"/>
</dbReference>
<organism evidence="8 9">
    <name type="scientific">Bifidobacterium thermophilum</name>
    <dbReference type="NCBI Taxonomy" id="33905"/>
    <lineage>
        <taxon>Bacteria</taxon>
        <taxon>Bacillati</taxon>
        <taxon>Actinomycetota</taxon>
        <taxon>Actinomycetes</taxon>
        <taxon>Bifidobacteriales</taxon>
        <taxon>Bifidobacteriaceae</taxon>
        <taxon>Bifidobacterium</taxon>
    </lineage>
</organism>
<gene>
    <name evidence="8" type="ORF">CQR47_0068</name>
</gene>
<dbReference type="PANTHER" id="PTHR38039">
    <property type="entry name" value="TOXIN YOEB"/>
    <property type="match status" value="1"/>
</dbReference>
<dbReference type="Pfam" id="PF06769">
    <property type="entry name" value="YoeB_toxin"/>
    <property type="match status" value="1"/>
</dbReference>
<evidence type="ECO:0000256" key="3">
    <source>
        <dbReference type="ARBA" id="ARBA00022722"/>
    </source>
</evidence>
<keyword evidence="3" id="KW-0540">Nuclease</keyword>
<dbReference type="SUPFAM" id="SSF143011">
    <property type="entry name" value="RelE-like"/>
    <property type="match status" value="1"/>
</dbReference>
<evidence type="ECO:0000256" key="1">
    <source>
        <dbReference type="ARBA" id="ARBA00008172"/>
    </source>
</evidence>
<keyword evidence="2" id="KW-1277">Toxin-antitoxin system</keyword>
<dbReference type="InterPro" id="IPR009614">
    <property type="entry name" value="YoeB_toxin"/>
</dbReference>
<dbReference type="EMBL" id="PCGY01000002">
    <property type="protein sequence ID" value="PKU93294.1"/>
    <property type="molecule type" value="Genomic_DNA"/>
</dbReference>
<dbReference type="GeneID" id="78109036"/>
<dbReference type="RefSeq" id="WP_101451615.1">
    <property type="nucleotide sequence ID" value="NZ_PCGX01000001.1"/>
</dbReference>
<comment type="caution">
    <text evidence="8">The sequence shown here is derived from an EMBL/GenBank/DDBJ whole genome shotgun (WGS) entry which is preliminary data.</text>
</comment>
<dbReference type="NCBIfam" id="TIGR02116">
    <property type="entry name" value="toxin_Txe_YoeB"/>
    <property type="match status" value="1"/>
</dbReference>
<evidence type="ECO:0000313" key="8">
    <source>
        <dbReference type="EMBL" id="PKU93294.1"/>
    </source>
</evidence>
<protein>
    <recommendedName>
        <fullName evidence="7">Endoribonuclease YoeB</fullName>
    </recommendedName>
    <alternativeName>
        <fullName evidence="6">Putative mRNA interferase YoeB</fullName>
    </alternativeName>
</protein>
<dbReference type="Gene3D" id="3.30.2310.20">
    <property type="entry name" value="RelE-like"/>
    <property type="match status" value="1"/>
</dbReference>
<dbReference type="GO" id="GO:0006401">
    <property type="term" value="P:RNA catabolic process"/>
    <property type="evidence" value="ECO:0007669"/>
    <property type="project" value="InterPro"/>
</dbReference>
<dbReference type="GO" id="GO:0004519">
    <property type="term" value="F:endonuclease activity"/>
    <property type="evidence" value="ECO:0007669"/>
    <property type="project" value="UniProtKB-KW"/>
</dbReference>
<dbReference type="Proteomes" id="UP000233727">
    <property type="component" value="Unassembled WGS sequence"/>
</dbReference>
<dbReference type="PANTHER" id="PTHR38039:SF1">
    <property type="entry name" value="TOXIN YOEB"/>
    <property type="match status" value="1"/>
</dbReference>
<accession>A0A2N3QNT4</accession>
<evidence type="ECO:0000256" key="2">
    <source>
        <dbReference type="ARBA" id="ARBA00022649"/>
    </source>
</evidence>
<sequence>MLRWTDDAWEDYLYWQSQDKRTLKRINALIRDAQRSPFEGIGKPEPLKRDFQGAWSRRIDSANRLIYMVADGDLCILSARDHYLGR</sequence>